<dbReference type="Proteomes" id="UP000245119">
    <property type="component" value="Linkage Group LG5"/>
</dbReference>
<keyword evidence="3" id="KW-1185">Reference proteome</keyword>
<dbReference type="EMBL" id="PZQS01000005">
    <property type="protein sequence ID" value="PVD29904.1"/>
    <property type="molecule type" value="Genomic_DNA"/>
</dbReference>
<accession>A0A2T7P910</accession>
<dbReference type="AlphaFoldDB" id="A0A2T7P910"/>
<name>A0A2T7P910_POMCA</name>
<reference evidence="2 3" key="1">
    <citation type="submission" date="2018-04" db="EMBL/GenBank/DDBJ databases">
        <title>The genome of golden apple snail Pomacea canaliculata provides insight into stress tolerance and invasive adaptation.</title>
        <authorList>
            <person name="Liu C."/>
            <person name="Liu B."/>
            <person name="Ren Y."/>
            <person name="Zhang Y."/>
            <person name="Wang H."/>
            <person name="Li S."/>
            <person name="Jiang F."/>
            <person name="Yin L."/>
            <person name="Zhang G."/>
            <person name="Qian W."/>
            <person name="Fan W."/>
        </authorList>
    </citation>
    <scope>NUCLEOTIDE SEQUENCE [LARGE SCALE GENOMIC DNA]</scope>
    <source>
        <strain evidence="2">SZHN2017</strain>
        <tissue evidence="2">Muscle</tissue>
    </source>
</reference>
<organism evidence="2 3">
    <name type="scientific">Pomacea canaliculata</name>
    <name type="common">Golden apple snail</name>
    <dbReference type="NCBI Taxonomy" id="400727"/>
    <lineage>
        <taxon>Eukaryota</taxon>
        <taxon>Metazoa</taxon>
        <taxon>Spiralia</taxon>
        <taxon>Lophotrochozoa</taxon>
        <taxon>Mollusca</taxon>
        <taxon>Gastropoda</taxon>
        <taxon>Caenogastropoda</taxon>
        <taxon>Architaenioglossa</taxon>
        <taxon>Ampullarioidea</taxon>
        <taxon>Ampullariidae</taxon>
        <taxon>Pomacea</taxon>
    </lineage>
</organism>
<evidence type="ECO:0000313" key="3">
    <source>
        <dbReference type="Proteomes" id="UP000245119"/>
    </source>
</evidence>
<feature type="region of interest" description="Disordered" evidence="1">
    <location>
        <begin position="1"/>
        <end position="22"/>
    </location>
</feature>
<evidence type="ECO:0000313" key="2">
    <source>
        <dbReference type="EMBL" id="PVD29904.1"/>
    </source>
</evidence>
<evidence type="ECO:0000256" key="1">
    <source>
        <dbReference type="SAM" id="MobiDB-lite"/>
    </source>
</evidence>
<protein>
    <submittedName>
        <fullName evidence="2">Uncharacterized protein</fullName>
    </submittedName>
</protein>
<comment type="caution">
    <text evidence="2">The sequence shown here is derived from an EMBL/GenBank/DDBJ whole genome shotgun (WGS) entry which is preliminary data.</text>
</comment>
<gene>
    <name evidence="2" type="ORF">C0Q70_09161</name>
</gene>
<sequence>MSGTLCGRQDTSKTRERISSLTSDYATRGVRANRHQDTARDSPLKIFHIFNCDIDVYVDNLILLQFDTEFNETSSGLKPTDETQGSETDQEEIDPRPRTGSAGVGSHVTVVTGLATYPVVKYAAFNRSAS</sequence>
<feature type="compositionally biased region" description="Polar residues" evidence="1">
    <location>
        <begin position="72"/>
        <end position="87"/>
    </location>
</feature>
<feature type="region of interest" description="Disordered" evidence="1">
    <location>
        <begin position="72"/>
        <end position="105"/>
    </location>
</feature>
<proteinExistence type="predicted"/>